<proteinExistence type="predicted"/>
<dbReference type="CTD" id="78777686"/>
<reference evidence="2 3" key="1">
    <citation type="submission" date="2019-12" db="EMBL/GenBank/DDBJ databases">
        <title>Chromosome-level assembly of the Caenorhabditis remanei genome.</title>
        <authorList>
            <person name="Teterina A.A."/>
            <person name="Willis J.H."/>
            <person name="Phillips P.C."/>
        </authorList>
    </citation>
    <scope>NUCLEOTIDE SEQUENCE [LARGE SCALE GENOMIC DNA]</scope>
    <source>
        <strain evidence="2 3">PX506</strain>
        <tissue evidence="2">Whole organism</tissue>
    </source>
</reference>
<protein>
    <submittedName>
        <fullName evidence="2">Uncharacterized protein</fullName>
    </submittedName>
</protein>
<evidence type="ECO:0000313" key="2">
    <source>
        <dbReference type="EMBL" id="KAF1747131.1"/>
    </source>
</evidence>
<keyword evidence="1" id="KW-1133">Transmembrane helix</keyword>
<dbReference type="Proteomes" id="UP000483820">
    <property type="component" value="Chromosome X"/>
</dbReference>
<evidence type="ECO:0000313" key="3">
    <source>
        <dbReference type="Proteomes" id="UP000483820"/>
    </source>
</evidence>
<dbReference type="KEGG" id="crq:GCK72_023591"/>
<dbReference type="EMBL" id="WUAV01000006">
    <property type="protein sequence ID" value="KAF1747131.1"/>
    <property type="molecule type" value="Genomic_DNA"/>
</dbReference>
<dbReference type="RefSeq" id="XP_053579023.1">
    <property type="nucleotide sequence ID" value="XM_053735457.1"/>
</dbReference>
<evidence type="ECO:0000256" key="1">
    <source>
        <dbReference type="SAM" id="Phobius"/>
    </source>
</evidence>
<accession>A0A6A5FXJ7</accession>
<name>A0A6A5FXJ7_CAERE</name>
<dbReference type="AlphaFoldDB" id="A0A6A5FXJ7"/>
<organism evidence="2 3">
    <name type="scientific">Caenorhabditis remanei</name>
    <name type="common">Caenorhabditis vulgaris</name>
    <dbReference type="NCBI Taxonomy" id="31234"/>
    <lineage>
        <taxon>Eukaryota</taxon>
        <taxon>Metazoa</taxon>
        <taxon>Ecdysozoa</taxon>
        <taxon>Nematoda</taxon>
        <taxon>Chromadorea</taxon>
        <taxon>Rhabditida</taxon>
        <taxon>Rhabditina</taxon>
        <taxon>Rhabditomorpha</taxon>
        <taxon>Rhabditoidea</taxon>
        <taxon>Rhabditidae</taxon>
        <taxon>Peloderinae</taxon>
        <taxon>Caenorhabditis</taxon>
    </lineage>
</organism>
<keyword evidence="1" id="KW-0812">Transmembrane</keyword>
<keyword evidence="1" id="KW-0472">Membrane</keyword>
<feature type="transmembrane region" description="Helical" evidence="1">
    <location>
        <begin position="27"/>
        <end position="45"/>
    </location>
</feature>
<dbReference type="GeneID" id="78777686"/>
<gene>
    <name evidence="2" type="ORF">GCK72_023591</name>
</gene>
<comment type="caution">
    <text evidence="2">The sequence shown here is derived from an EMBL/GenBank/DDBJ whole genome shotgun (WGS) entry which is preliminary data.</text>
</comment>
<sequence length="70" mass="7946">MEPFEISNSTVNSTNGFTWKLLLDPSIISLIIIYVLFVISSPWICGCRKDRTVPINSDPVPIRVRSHQMV</sequence>